<sequence>MCSFSIPRGPPPCYFVSSTIEGSMTPGPALQVLPPRHVPRDSTITDHGSSRSMHSSSLLTKNAIPACLSEHSFRPPRRSTRTRLHGTSRSRTRTTLERACRSSCLRRPKNALRVRPATSTSPSSTSTTKQSPATQ</sequence>
<evidence type="ECO:0000256" key="1">
    <source>
        <dbReference type="SAM" id="MobiDB-lite"/>
    </source>
</evidence>
<evidence type="ECO:0000313" key="3">
    <source>
        <dbReference type="Proteomes" id="UP000256964"/>
    </source>
</evidence>
<feature type="region of interest" description="Disordered" evidence="1">
    <location>
        <begin position="30"/>
        <end position="135"/>
    </location>
</feature>
<reference evidence="2 3" key="1">
    <citation type="journal article" date="2018" name="Biotechnol. Biofuels">
        <title>Integrative visual omics of the white-rot fungus Polyporus brumalis exposes the biotechnological potential of its oxidative enzymes for delignifying raw plant biomass.</title>
        <authorList>
            <person name="Miyauchi S."/>
            <person name="Rancon A."/>
            <person name="Drula E."/>
            <person name="Hage H."/>
            <person name="Chaduli D."/>
            <person name="Favel A."/>
            <person name="Grisel S."/>
            <person name="Henrissat B."/>
            <person name="Herpoel-Gimbert I."/>
            <person name="Ruiz-Duenas F.J."/>
            <person name="Chevret D."/>
            <person name="Hainaut M."/>
            <person name="Lin J."/>
            <person name="Wang M."/>
            <person name="Pangilinan J."/>
            <person name="Lipzen A."/>
            <person name="Lesage-Meessen L."/>
            <person name="Navarro D."/>
            <person name="Riley R."/>
            <person name="Grigoriev I.V."/>
            <person name="Zhou S."/>
            <person name="Raouche S."/>
            <person name="Rosso M.N."/>
        </authorList>
    </citation>
    <scope>NUCLEOTIDE SEQUENCE [LARGE SCALE GENOMIC DNA]</scope>
    <source>
        <strain evidence="2 3">BRFM 1820</strain>
    </source>
</reference>
<protein>
    <submittedName>
        <fullName evidence="2">Uncharacterized protein</fullName>
    </submittedName>
</protein>
<evidence type="ECO:0000313" key="2">
    <source>
        <dbReference type="EMBL" id="RDX56919.1"/>
    </source>
</evidence>
<dbReference type="EMBL" id="KZ857380">
    <property type="protein sequence ID" value="RDX56919.1"/>
    <property type="molecule type" value="Genomic_DNA"/>
</dbReference>
<accession>A0A371DWJ4</accession>
<feature type="compositionally biased region" description="Low complexity" evidence="1">
    <location>
        <begin position="116"/>
        <end position="135"/>
    </location>
</feature>
<dbReference type="AlphaFoldDB" id="A0A371DWJ4"/>
<proteinExistence type="predicted"/>
<dbReference type="Proteomes" id="UP000256964">
    <property type="component" value="Unassembled WGS sequence"/>
</dbReference>
<organism evidence="2 3">
    <name type="scientific">Lentinus brumalis</name>
    <dbReference type="NCBI Taxonomy" id="2498619"/>
    <lineage>
        <taxon>Eukaryota</taxon>
        <taxon>Fungi</taxon>
        <taxon>Dikarya</taxon>
        <taxon>Basidiomycota</taxon>
        <taxon>Agaricomycotina</taxon>
        <taxon>Agaricomycetes</taxon>
        <taxon>Polyporales</taxon>
        <taxon>Polyporaceae</taxon>
        <taxon>Lentinus</taxon>
    </lineage>
</organism>
<name>A0A371DWJ4_9APHY</name>
<feature type="compositionally biased region" description="Basic residues" evidence="1">
    <location>
        <begin position="74"/>
        <end position="92"/>
    </location>
</feature>
<gene>
    <name evidence="2" type="ORF">OH76DRAFT_429059</name>
</gene>
<keyword evidence="3" id="KW-1185">Reference proteome</keyword>